<keyword evidence="2" id="KW-1133">Transmembrane helix</keyword>
<keyword evidence="2" id="KW-0472">Membrane</keyword>
<evidence type="ECO:0000313" key="4">
    <source>
        <dbReference type="Proteomes" id="UP000054559"/>
    </source>
</evidence>
<feature type="transmembrane region" description="Helical" evidence="2">
    <location>
        <begin position="159"/>
        <end position="177"/>
    </location>
</feature>
<protein>
    <submittedName>
        <fullName evidence="3">Uncharacterized protein</fullName>
    </submittedName>
</protein>
<name>A0A0J8QPP6_COCIT</name>
<gene>
    <name evidence="3" type="ORF">CISG_10030</name>
</gene>
<dbReference type="OrthoDB" id="2386090at2759"/>
<sequence length="328" mass="37011">MCLRISVPRQSDQSAYRVRLSRSLNARDRKSFNQPNSFSSRIGILEEEQPTHSIGQLTVSRNDEQTSPPSQTSRQVFDPVYAERPGRQPLYSEQDNGQRVLPASFLEPLKDPGFVSRSSPKSYSKCTVAASAKFFQRPQQVVIYHAGSGKIAFIGMMRLSTILIFVVSCTVVAPAFYAAEYPWYIPPAIIAAGAFPMLFVSYTAAPFVNLVYLALPAFAQQSREHMLSYLQNVPRTATLSIETMKFNFYPRRTQVAISDLAPGKSLTRPVSFINTNPQPQPWWRGKDGVHFYTPEANRPAKSTPKFFPEAWERVFAQIKQNSLLMKNK</sequence>
<evidence type="ECO:0000313" key="3">
    <source>
        <dbReference type="EMBL" id="KMU73328.1"/>
    </source>
</evidence>
<dbReference type="AlphaFoldDB" id="A0A0J8QPP6"/>
<feature type="compositionally biased region" description="Polar residues" evidence="1">
    <location>
        <begin position="58"/>
        <end position="75"/>
    </location>
</feature>
<evidence type="ECO:0000256" key="2">
    <source>
        <dbReference type="SAM" id="Phobius"/>
    </source>
</evidence>
<dbReference type="EMBL" id="DS268243">
    <property type="protein sequence ID" value="KMU73328.1"/>
    <property type="molecule type" value="Genomic_DNA"/>
</dbReference>
<feature type="region of interest" description="Disordered" evidence="1">
    <location>
        <begin position="58"/>
        <end position="79"/>
    </location>
</feature>
<dbReference type="Proteomes" id="UP000054559">
    <property type="component" value="Unassembled WGS sequence"/>
</dbReference>
<proteinExistence type="predicted"/>
<evidence type="ECO:0000256" key="1">
    <source>
        <dbReference type="SAM" id="MobiDB-lite"/>
    </source>
</evidence>
<organism evidence="3 4">
    <name type="scientific">Coccidioides immitis RMSCC 3703</name>
    <dbReference type="NCBI Taxonomy" id="454286"/>
    <lineage>
        <taxon>Eukaryota</taxon>
        <taxon>Fungi</taxon>
        <taxon>Dikarya</taxon>
        <taxon>Ascomycota</taxon>
        <taxon>Pezizomycotina</taxon>
        <taxon>Eurotiomycetes</taxon>
        <taxon>Eurotiomycetidae</taxon>
        <taxon>Onygenales</taxon>
        <taxon>Onygenaceae</taxon>
        <taxon>Coccidioides</taxon>
    </lineage>
</organism>
<reference evidence="4" key="1">
    <citation type="journal article" date="2010" name="Genome Res.">
        <title>Population genomic sequencing of Coccidioides fungi reveals recent hybridization and transposon control.</title>
        <authorList>
            <person name="Neafsey D.E."/>
            <person name="Barker B.M."/>
            <person name="Sharpton T.J."/>
            <person name="Stajich J.E."/>
            <person name="Park D.J."/>
            <person name="Whiston E."/>
            <person name="Hung C.-Y."/>
            <person name="McMahan C."/>
            <person name="White J."/>
            <person name="Sykes S."/>
            <person name="Heiman D."/>
            <person name="Young S."/>
            <person name="Zeng Q."/>
            <person name="Abouelleil A."/>
            <person name="Aftuck L."/>
            <person name="Bessette D."/>
            <person name="Brown A."/>
            <person name="FitzGerald M."/>
            <person name="Lui A."/>
            <person name="Macdonald J.P."/>
            <person name="Priest M."/>
            <person name="Orbach M.J."/>
            <person name="Galgiani J.N."/>
            <person name="Kirkland T.N."/>
            <person name="Cole G.T."/>
            <person name="Birren B.W."/>
            <person name="Henn M.R."/>
            <person name="Taylor J.W."/>
            <person name="Rounsley S.D."/>
        </authorList>
    </citation>
    <scope>NUCLEOTIDE SEQUENCE [LARGE SCALE GENOMIC DNA]</scope>
    <source>
        <strain evidence="4">RMSCC 3703</strain>
    </source>
</reference>
<accession>A0A0J8QPP6</accession>
<feature type="transmembrane region" description="Helical" evidence="2">
    <location>
        <begin position="189"/>
        <end position="215"/>
    </location>
</feature>
<keyword evidence="2" id="KW-0812">Transmembrane</keyword>